<accession>A0AA35VLM9</accession>
<feature type="compositionally biased region" description="Basic and acidic residues" evidence="3">
    <location>
        <begin position="403"/>
        <end position="412"/>
    </location>
</feature>
<dbReference type="Pfam" id="PF00232">
    <property type="entry name" value="Glyco_hydro_1"/>
    <property type="match status" value="1"/>
</dbReference>
<evidence type="ECO:0000256" key="1">
    <source>
        <dbReference type="ARBA" id="ARBA00010838"/>
    </source>
</evidence>
<dbReference type="PRINTS" id="PR00131">
    <property type="entry name" value="GLHYDRLASE1"/>
</dbReference>
<keyword evidence="5" id="KW-1185">Reference proteome</keyword>
<proteinExistence type="inferred from homology"/>
<organism evidence="4 5">
    <name type="scientific">Lactuca saligna</name>
    <name type="common">Willowleaf lettuce</name>
    <dbReference type="NCBI Taxonomy" id="75948"/>
    <lineage>
        <taxon>Eukaryota</taxon>
        <taxon>Viridiplantae</taxon>
        <taxon>Streptophyta</taxon>
        <taxon>Embryophyta</taxon>
        <taxon>Tracheophyta</taxon>
        <taxon>Spermatophyta</taxon>
        <taxon>Magnoliopsida</taxon>
        <taxon>eudicotyledons</taxon>
        <taxon>Gunneridae</taxon>
        <taxon>Pentapetalae</taxon>
        <taxon>asterids</taxon>
        <taxon>campanulids</taxon>
        <taxon>Asterales</taxon>
        <taxon>Asteraceae</taxon>
        <taxon>Cichorioideae</taxon>
        <taxon>Cichorieae</taxon>
        <taxon>Lactucinae</taxon>
        <taxon>Lactuca</taxon>
    </lineage>
</organism>
<dbReference type="InterPro" id="IPR017853">
    <property type="entry name" value="GH"/>
</dbReference>
<evidence type="ECO:0000313" key="5">
    <source>
        <dbReference type="Proteomes" id="UP001177003"/>
    </source>
</evidence>
<dbReference type="Gene3D" id="3.20.20.80">
    <property type="entry name" value="Glycosidases"/>
    <property type="match status" value="1"/>
</dbReference>
<dbReference type="Proteomes" id="UP001177003">
    <property type="component" value="Chromosome 0"/>
</dbReference>
<comment type="similarity">
    <text evidence="1 2">Belongs to the glycosyl hydrolase 1 family.</text>
</comment>
<dbReference type="PANTHER" id="PTHR10353">
    <property type="entry name" value="GLYCOSYL HYDROLASE"/>
    <property type="match status" value="1"/>
</dbReference>
<evidence type="ECO:0000256" key="2">
    <source>
        <dbReference type="RuleBase" id="RU003690"/>
    </source>
</evidence>
<dbReference type="EMBL" id="OX465086">
    <property type="protein sequence ID" value="CAI9265312.1"/>
    <property type="molecule type" value="Genomic_DNA"/>
</dbReference>
<feature type="region of interest" description="Disordered" evidence="3">
    <location>
        <begin position="403"/>
        <end position="430"/>
    </location>
</feature>
<gene>
    <name evidence="4" type="ORF">LSALG_LOCUS5924</name>
</gene>
<dbReference type="GO" id="GO:0008422">
    <property type="term" value="F:beta-glucosidase activity"/>
    <property type="evidence" value="ECO:0007669"/>
    <property type="project" value="TreeGrafter"/>
</dbReference>
<name>A0AA35VLM9_LACSI</name>
<sequence>MEGINHYNTLINELLANGIEPFVTLFHWDLPNALEEEYMGFLSSKIVDDFLNYADICFWEFGDRVKNWVTINEPNIFTTLGYVQGQGAPGRGGENEDCDPQTEPYIVAYNILNCHATAYRRYYEDYKDTQKGKVGITLNCGYFQPYRGDSYKNDVQAVTYAYDFTIGWFLEPLTRGTWPNNMEKIVATPTIDHPNGRLLPKFSTNQSKKLIDSYDFLGVNYYTAYFTQYQDPSDAIPLGYSTDCHYTVSGQDPSGNYIGEPSYQGSWIYLCPQQLTELLIYIRRTYNVTKDMIITENGSSDKNETGKTYEQVRDDEYRIKYVKEHLKAIRLARENNINVMGYFIWSFMDSFEWDSGYTNRFGMIYVDFMKDLQRYPKKSAIWFKKFLGEDKIIPVKRSITDREDGHNFEKNSKKAGKPIEASQKMKKAKT</sequence>
<dbReference type="InterPro" id="IPR001360">
    <property type="entry name" value="Glyco_hydro_1"/>
</dbReference>
<dbReference type="AlphaFoldDB" id="A0AA35VLM9"/>
<evidence type="ECO:0008006" key="6">
    <source>
        <dbReference type="Google" id="ProtNLM"/>
    </source>
</evidence>
<dbReference type="SUPFAM" id="SSF51445">
    <property type="entry name" value="(Trans)glycosidases"/>
    <property type="match status" value="1"/>
</dbReference>
<protein>
    <recommendedName>
        <fullName evidence="6">Thioglucosidase</fullName>
    </recommendedName>
</protein>
<evidence type="ECO:0000256" key="3">
    <source>
        <dbReference type="SAM" id="MobiDB-lite"/>
    </source>
</evidence>
<evidence type="ECO:0000313" key="4">
    <source>
        <dbReference type="EMBL" id="CAI9265312.1"/>
    </source>
</evidence>
<dbReference type="GO" id="GO:0005975">
    <property type="term" value="P:carbohydrate metabolic process"/>
    <property type="evidence" value="ECO:0007669"/>
    <property type="project" value="InterPro"/>
</dbReference>
<dbReference type="PANTHER" id="PTHR10353:SF246">
    <property type="entry name" value="3-ALPHA-(S)-STRICTOSIDINE BETA-GLUCOSIDASE"/>
    <property type="match status" value="1"/>
</dbReference>
<reference evidence="4" key="1">
    <citation type="submission" date="2023-04" db="EMBL/GenBank/DDBJ databases">
        <authorList>
            <person name="Vijverberg K."/>
            <person name="Xiong W."/>
            <person name="Schranz E."/>
        </authorList>
    </citation>
    <scope>NUCLEOTIDE SEQUENCE</scope>
</reference>